<dbReference type="SUPFAM" id="SSF53756">
    <property type="entry name" value="UDP-Glycosyltransferase/glycogen phosphorylase"/>
    <property type="match status" value="1"/>
</dbReference>
<dbReference type="Pfam" id="PF00534">
    <property type="entry name" value="Glycos_transf_1"/>
    <property type="match status" value="1"/>
</dbReference>
<comment type="caution">
    <text evidence="2">The sequence shown here is derived from an EMBL/GenBank/DDBJ whole genome shotgun (WGS) entry which is preliminary data.</text>
</comment>
<dbReference type="PANTHER" id="PTHR45947:SF15">
    <property type="entry name" value="TEICHURONIC ACID BIOSYNTHESIS GLYCOSYLTRANSFERASE TUAC-RELATED"/>
    <property type="match status" value="1"/>
</dbReference>
<dbReference type="InterPro" id="IPR050194">
    <property type="entry name" value="Glycosyltransferase_grp1"/>
</dbReference>
<dbReference type="AlphaFoldDB" id="A0A2S7SXI8"/>
<feature type="domain" description="Glycosyl transferase family 1" evidence="1">
    <location>
        <begin position="217"/>
        <end position="389"/>
    </location>
</feature>
<dbReference type="InterPro" id="IPR001296">
    <property type="entry name" value="Glyco_trans_1"/>
</dbReference>
<name>A0A2S7SXI8_9BACT</name>
<reference evidence="2 3" key="1">
    <citation type="submission" date="2018-01" db="EMBL/GenBank/DDBJ databases">
        <title>A novel member of the phylum Bacteroidetes isolated from glacier ice.</title>
        <authorList>
            <person name="Liu Q."/>
            <person name="Xin Y.-H."/>
        </authorList>
    </citation>
    <scope>NUCLEOTIDE SEQUENCE [LARGE SCALE GENOMIC DNA]</scope>
    <source>
        <strain evidence="2 3">RB1R16</strain>
    </source>
</reference>
<dbReference type="EMBL" id="PPSL01000002">
    <property type="protein sequence ID" value="PQJ11640.1"/>
    <property type="molecule type" value="Genomic_DNA"/>
</dbReference>
<keyword evidence="3" id="KW-1185">Reference proteome</keyword>
<evidence type="ECO:0000313" key="2">
    <source>
        <dbReference type="EMBL" id="PQJ11640.1"/>
    </source>
</evidence>
<accession>A0A2S7SXI8</accession>
<dbReference type="GO" id="GO:0016757">
    <property type="term" value="F:glycosyltransferase activity"/>
    <property type="evidence" value="ECO:0007669"/>
    <property type="project" value="InterPro"/>
</dbReference>
<dbReference type="PANTHER" id="PTHR45947">
    <property type="entry name" value="SULFOQUINOVOSYL TRANSFERASE SQD2"/>
    <property type="match status" value="1"/>
</dbReference>
<sequence length="411" mass="47002">MKILILTPNYPRRGATMNGIFIHQQVKALQRLGIECHVLLLHKWFPPFGLHKYHSYWHRGFIEKNSYFDEYEGVKIHAVPMFKRMPSVVFNESFFDRAVRSLVNYIKGNKEICNADWIYAHFLTDMGYIAVRAKEKLNIKVAAITRGDDVHAWPASNPALIDNIRYCFTHADLMLANNKRLAKDALEFADTLRPEFGIVYNGINYCDFGKSMSVSEIEDIRNKYGLPLNKKILICVARNEYLKGWKELLEAIAENKDLLDGWLLLAITSNDKGRYSIDIEQTVKDLCIASHVIVRDFMPFEEVKLLYKATNAFILPSYNEGISNAVMEAMASGLWVIATDVGGHSEIIEHCKSGYLIQPKSKDEILKSLTYLVANYDNERNKFAGEGYKAMEKLGNYDKNAQTLIAYLSAK</sequence>
<gene>
    <name evidence="2" type="ORF">CJD36_007540</name>
</gene>
<dbReference type="Proteomes" id="UP000239872">
    <property type="component" value="Unassembled WGS sequence"/>
</dbReference>
<dbReference type="Gene3D" id="3.40.50.2000">
    <property type="entry name" value="Glycogen Phosphorylase B"/>
    <property type="match status" value="2"/>
</dbReference>
<evidence type="ECO:0000259" key="1">
    <source>
        <dbReference type="Pfam" id="PF00534"/>
    </source>
</evidence>
<proteinExistence type="predicted"/>
<organism evidence="2 3">
    <name type="scientific">Flavipsychrobacter stenotrophus</name>
    <dbReference type="NCBI Taxonomy" id="2077091"/>
    <lineage>
        <taxon>Bacteria</taxon>
        <taxon>Pseudomonadati</taxon>
        <taxon>Bacteroidota</taxon>
        <taxon>Chitinophagia</taxon>
        <taxon>Chitinophagales</taxon>
        <taxon>Chitinophagaceae</taxon>
        <taxon>Flavipsychrobacter</taxon>
    </lineage>
</organism>
<evidence type="ECO:0000313" key="3">
    <source>
        <dbReference type="Proteomes" id="UP000239872"/>
    </source>
</evidence>
<protein>
    <recommendedName>
        <fullName evidence="1">Glycosyl transferase family 1 domain-containing protein</fullName>
    </recommendedName>
</protein>